<dbReference type="Proteomes" id="UP000250369">
    <property type="component" value="Unassembled WGS sequence"/>
</dbReference>
<dbReference type="AlphaFoldDB" id="A0A329LK26"/>
<dbReference type="CDD" id="cd15482">
    <property type="entry name" value="Sialidase_non-viral"/>
    <property type="match status" value="1"/>
</dbReference>
<name>A0A329LK26_9BACL</name>
<organism evidence="3 4">
    <name type="scientific">Paenibacillus contaminans</name>
    <dbReference type="NCBI Taxonomy" id="450362"/>
    <lineage>
        <taxon>Bacteria</taxon>
        <taxon>Bacillati</taxon>
        <taxon>Bacillota</taxon>
        <taxon>Bacilli</taxon>
        <taxon>Bacillales</taxon>
        <taxon>Paenibacillaceae</taxon>
        <taxon>Paenibacillus</taxon>
    </lineage>
</organism>
<dbReference type="PANTHER" id="PTHR43739:SF5">
    <property type="entry name" value="EXO-ALPHA-SIALIDASE"/>
    <property type="match status" value="1"/>
</dbReference>
<dbReference type="InterPro" id="IPR036278">
    <property type="entry name" value="Sialidase_sf"/>
</dbReference>
<dbReference type="RefSeq" id="WP_113036878.1">
    <property type="nucleotide sequence ID" value="NZ_QMFB01000061.1"/>
</dbReference>
<accession>A0A329LK26</accession>
<reference evidence="3 4" key="1">
    <citation type="journal article" date="2009" name="Int. J. Syst. Evol. Microbiol.">
        <title>Paenibacillus contaminans sp. nov., isolated from a contaminated laboratory plate.</title>
        <authorList>
            <person name="Chou J.H."/>
            <person name="Lee J.H."/>
            <person name="Lin M.C."/>
            <person name="Chang P.S."/>
            <person name="Arun A.B."/>
            <person name="Young C.C."/>
            <person name="Chen W.M."/>
        </authorList>
    </citation>
    <scope>NUCLEOTIDE SEQUENCE [LARGE SCALE GENOMIC DNA]</scope>
    <source>
        <strain evidence="3 4">CKOBP-6</strain>
    </source>
</reference>
<dbReference type="Gene3D" id="2.130.10.10">
    <property type="entry name" value="YVTN repeat-like/Quinoprotein amine dehydrogenase"/>
    <property type="match status" value="4"/>
</dbReference>
<dbReference type="EMBL" id="QMFB01000061">
    <property type="protein sequence ID" value="RAV08301.1"/>
    <property type="molecule type" value="Genomic_DNA"/>
</dbReference>
<dbReference type="SUPFAM" id="SSF110296">
    <property type="entry name" value="Oligoxyloglucan reducing end-specific cellobiohydrolase"/>
    <property type="match status" value="2"/>
</dbReference>
<dbReference type="OrthoDB" id="9757947at2"/>
<evidence type="ECO:0000259" key="2">
    <source>
        <dbReference type="Pfam" id="PF15902"/>
    </source>
</evidence>
<dbReference type="SUPFAM" id="SSF50939">
    <property type="entry name" value="Sialidases"/>
    <property type="match status" value="1"/>
</dbReference>
<gene>
    <name evidence="3" type="ORF">DQG23_41240</name>
</gene>
<dbReference type="InterPro" id="IPR052025">
    <property type="entry name" value="Xyloglucanase_GH74"/>
</dbReference>
<keyword evidence="4" id="KW-1185">Reference proteome</keyword>
<evidence type="ECO:0000313" key="3">
    <source>
        <dbReference type="EMBL" id="RAV08301.1"/>
    </source>
</evidence>
<sequence>MAKQLSNRRDRWEIIGPGGGGGQFLPTVSPHDPNLALIACDMTGAYITRDGGRSWRHFHLRTVVSSFRFDPVNPDVIYAGSSSAGLFRSEDKGETWRLIFPDPDKVTDERMVGDHSSNIWVSSDAVWPGAAKITAVQIDREQTNQLYVGLHMQGSEEERRTTTIYFSVDRGKSWTELFRANGAAVHGIHIDTDSPRERRRLYVFTDSGVYTADSAFRGGEPEAVALPRQVRDIHHACAARNPTTGNTVFFFTAAAEWEEQVLVSGVWKSDDKGQSWKPVNSVISRNHASPVTRLLPEFTLLGASELDSRTLYLGAAQYPEIAEESGAGAIIESWGFLKSVDEGESWEWVLKSDSHVTAPNLKGSWVENNYTPSWNGIGPKGIAPLGVGVHAADPRICYATDMGSTYRTLDGGETWEQVYADEYPDGSVSSRGLDVTTCYGVHFDPFDRSHIAISYTDIGCFHSLNGGRTWRHSIGGMTPAWGNTCYWLVFDPDVRGRVWGAWGSAHDLPRPKMMRSGRFRHYEGGVGKSDDGLVSWRRSNAGMPENSVTTYLALDPSSPPGNRTLYAAVFDKGVYKSTDDGNTWTLKNSGISGNFNAWRIVMLPDSTLYLLVARGLRRGKAVDGALYRSIDGAESWERLDLPDGANAPNDLVFDPGNPKRMALACWPRTIDGEERDGGVYATGDGGASWRSIFDSSKHVYGIAIDPNRPSTMFINTFDNGAYRTDDRGETWKRLKGYNFKWGHSPFIDPYRENMLYLTTFGSSVWHGPDHGDDEAFEDIYPIGALK</sequence>
<dbReference type="PANTHER" id="PTHR43739">
    <property type="entry name" value="XYLOGLUCANASE (EUROFUNG)"/>
    <property type="match status" value="1"/>
</dbReference>
<dbReference type="GO" id="GO:0010411">
    <property type="term" value="P:xyloglucan metabolic process"/>
    <property type="evidence" value="ECO:0007669"/>
    <property type="project" value="TreeGrafter"/>
</dbReference>
<keyword evidence="1" id="KW-0677">Repeat</keyword>
<comment type="caution">
    <text evidence="3">The sequence shown here is derived from an EMBL/GenBank/DDBJ whole genome shotgun (WGS) entry which is preliminary data.</text>
</comment>
<dbReference type="Pfam" id="PF15902">
    <property type="entry name" value="Sortilin-Vps10"/>
    <property type="match status" value="1"/>
</dbReference>
<proteinExistence type="predicted"/>
<evidence type="ECO:0000256" key="1">
    <source>
        <dbReference type="ARBA" id="ARBA00022737"/>
    </source>
</evidence>
<dbReference type="InterPro" id="IPR015943">
    <property type="entry name" value="WD40/YVTN_repeat-like_dom_sf"/>
</dbReference>
<evidence type="ECO:0000313" key="4">
    <source>
        <dbReference type="Proteomes" id="UP000250369"/>
    </source>
</evidence>
<feature type="domain" description="Sortilin N-terminal" evidence="2">
    <location>
        <begin position="574"/>
        <end position="700"/>
    </location>
</feature>
<dbReference type="InterPro" id="IPR031778">
    <property type="entry name" value="Sortilin_N"/>
</dbReference>
<protein>
    <recommendedName>
        <fullName evidence="2">Sortilin N-terminal domain-containing protein</fullName>
    </recommendedName>
</protein>